<evidence type="ECO:0000313" key="3">
    <source>
        <dbReference type="Proteomes" id="UP000004935"/>
    </source>
</evidence>
<dbReference type="HOGENOM" id="CLU_113636_0_0_9"/>
<reference evidence="2" key="1">
    <citation type="submission" date="2007-11" db="EMBL/GenBank/DDBJ databases">
        <authorList>
            <person name="Fulton L."/>
            <person name="Clifton S."/>
            <person name="Fulton B."/>
            <person name="Xu J."/>
            <person name="Minx P."/>
            <person name="Pepin K.H."/>
            <person name="Johnson M."/>
            <person name="Thiruvilangam P."/>
            <person name="Bhonagiri V."/>
            <person name="Nash W.E."/>
            <person name="Mardis E.R."/>
            <person name="Wilson R.K."/>
        </authorList>
    </citation>
    <scope>NUCLEOTIDE SEQUENCE [LARGE SCALE GENOMIC DNA]</scope>
    <source>
        <strain evidence="2">DSM 14662</strain>
    </source>
</reference>
<dbReference type="STRING" id="411490.ANACAC_03089"/>
<feature type="transmembrane region" description="Helical" evidence="1">
    <location>
        <begin position="86"/>
        <end position="113"/>
    </location>
</feature>
<proteinExistence type="predicted"/>
<sequence>MKMMNVKSSRLDRYYNIAKVLLCLTPFVCLAYLSMGAARVGGSVSAAIGEDPKLAVMFLVSMINPFIAYLMTFMQKKLHMDAAYAAVNLTLLIAAEIMLQNVWYILLLGFILYKTLREYGLTIRESFRKEWRENFLSIISGSLVVIGLCSVCLFATIRIALH</sequence>
<keyword evidence="1" id="KW-0812">Transmembrane</keyword>
<gene>
    <name evidence="2" type="ORF">ANACAC_03089</name>
</gene>
<dbReference type="AlphaFoldDB" id="B0MHX7"/>
<organism evidence="2 3">
    <name type="scientific">Anaerostipes caccae (strain DSM 14662 / CCUG 47493 / JCM 13470 / NCIMB 13811 / L1-92)</name>
    <dbReference type="NCBI Taxonomy" id="411490"/>
    <lineage>
        <taxon>Bacteria</taxon>
        <taxon>Bacillati</taxon>
        <taxon>Bacillota</taxon>
        <taxon>Clostridia</taxon>
        <taxon>Lachnospirales</taxon>
        <taxon>Lachnospiraceae</taxon>
        <taxon>Anaerostipes</taxon>
    </lineage>
</organism>
<accession>B0MHX7</accession>
<keyword evidence="1" id="KW-1133">Transmembrane helix</keyword>
<dbReference type="EMBL" id="ABAX03000024">
    <property type="protein sequence ID" value="EDR96466.1"/>
    <property type="molecule type" value="Genomic_DNA"/>
</dbReference>
<dbReference type="eggNOG" id="ENOG50336WJ">
    <property type="taxonomic scope" value="Bacteria"/>
</dbReference>
<protein>
    <submittedName>
        <fullName evidence="2">Uncharacterized protein</fullName>
    </submittedName>
</protein>
<name>B0MHX7_ANACD</name>
<keyword evidence="1" id="KW-0472">Membrane</keyword>
<keyword evidence="3" id="KW-1185">Reference proteome</keyword>
<comment type="caution">
    <text evidence="2">The sequence shown here is derived from an EMBL/GenBank/DDBJ whole genome shotgun (WGS) entry which is preliminary data.</text>
</comment>
<dbReference type="Proteomes" id="UP000004935">
    <property type="component" value="Unassembled WGS sequence"/>
</dbReference>
<feature type="transmembrane region" description="Helical" evidence="1">
    <location>
        <begin position="135"/>
        <end position="161"/>
    </location>
</feature>
<reference evidence="2" key="2">
    <citation type="submission" date="2013-11" db="EMBL/GenBank/DDBJ databases">
        <title>Draft genome sequence of Anaerostipes caccae (DSM 14662).</title>
        <authorList>
            <person name="Sudarsanam P."/>
            <person name="Ley R."/>
            <person name="Guruge J."/>
            <person name="Turnbaugh P.J."/>
            <person name="Mahowald M."/>
            <person name="Liep D."/>
            <person name="Gordon J."/>
        </authorList>
    </citation>
    <scope>NUCLEOTIDE SEQUENCE</scope>
    <source>
        <strain evidence="2">DSM 14662</strain>
    </source>
</reference>
<evidence type="ECO:0000313" key="2">
    <source>
        <dbReference type="EMBL" id="EDR96466.1"/>
    </source>
</evidence>
<evidence type="ECO:0000256" key="1">
    <source>
        <dbReference type="SAM" id="Phobius"/>
    </source>
</evidence>
<feature type="transmembrane region" description="Helical" evidence="1">
    <location>
        <begin position="55"/>
        <end position="74"/>
    </location>
</feature>